<keyword evidence="4" id="KW-1185">Reference proteome</keyword>
<reference evidence="3 4" key="1">
    <citation type="journal article" date="2024" name="Nat. Commun.">
        <title>Phylogenomics reveals the evolutionary origins of lichenization in chlorophyte algae.</title>
        <authorList>
            <person name="Puginier C."/>
            <person name="Libourel C."/>
            <person name="Otte J."/>
            <person name="Skaloud P."/>
            <person name="Haon M."/>
            <person name="Grisel S."/>
            <person name="Petersen M."/>
            <person name="Berrin J.G."/>
            <person name="Delaux P.M."/>
            <person name="Dal Grande F."/>
            <person name="Keller J."/>
        </authorList>
    </citation>
    <scope>NUCLEOTIDE SEQUENCE [LARGE SCALE GENOMIC DNA]</scope>
    <source>
        <strain evidence="3 4">SAG 216-7</strain>
    </source>
</reference>
<evidence type="ECO:0000313" key="3">
    <source>
        <dbReference type="EMBL" id="KAK9902123.1"/>
    </source>
</evidence>
<dbReference type="Proteomes" id="UP001491310">
    <property type="component" value="Unassembled WGS sequence"/>
</dbReference>
<accession>A0ABR2YCA6</accession>
<dbReference type="InterPro" id="IPR008936">
    <property type="entry name" value="Rho_GTPase_activation_prot"/>
</dbReference>
<evidence type="ECO:0000256" key="1">
    <source>
        <dbReference type="SAM" id="MobiDB-lite"/>
    </source>
</evidence>
<dbReference type="InterPro" id="IPR000198">
    <property type="entry name" value="RhoGAP_dom"/>
</dbReference>
<name>A0ABR2YCA6_9CHLO</name>
<dbReference type="PANTHER" id="PTHR45808">
    <property type="entry name" value="RHO GTPASE-ACTIVATING PROTEIN 68F"/>
    <property type="match status" value="1"/>
</dbReference>
<comment type="caution">
    <text evidence="3">The sequence shown here is derived from an EMBL/GenBank/DDBJ whole genome shotgun (WGS) entry which is preliminary data.</text>
</comment>
<dbReference type="EMBL" id="JALJOT010000016">
    <property type="protein sequence ID" value="KAK9902123.1"/>
    <property type="molecule type" value="Genomic_DNA"/>
</dbReference>
<feature type="domain" description="Rho-GAP" evidence="2">
    <location>
        <begin position="135"/>
        <end position="356"/>
    </location>
</feature>
<dbReference type="PROSITE" id="PS50238">
    <property type="entry name" value="RHOGAP"/>
    <property type="match status" value="1"/>
</dbReference>
<organism evidence="3 4">
    <name type="scientific">Coccomyxa subellipsoidea</name>
    <dbReference type="NCBI Taxonomy" id="248742"/>
    <lineage>
        <taxon>Eukaryota</taxon>
        <taxon>Viridiplantae</taxon>
        <taxon>Chlorophyta</taxon>
        <taxon>core chlorophytes</taxon>
        <taxon>Trebouxiophyceae</taxon>
        <taxon>Trebouxiophyceae incertae sedis</taxon>
        <taxon>Coccomyxaceae</taxon>
        <taxon>Coccomyxa</taxon>
    </lineage>
</organism>
<gene>
    <name evidence="3" type="ORF">WJX75_005217</name>
</gene>
<dbReference type="Pfam" id="PF00620">
    <property type="entry name" value="RhoGAP"/>
    <property type="match status" value="1"/>
</dbReference>
<dbReference type="CDD" id="cd00159">
    <property type="entry name" value="RhoGAP"/>
    <property type="match status" value="1"/>
</dbReference>
<evidence type="ECO:0000313" key="4">
    <source>
        <dbReference type="Proteomes" id="UP001491310"/>
    </source>
</evidence>
<feature type="region of interest" description="Disordered" evidence="1">
    <location>
        <begin position="1"/>
        <end position="50"/>
    </location>
</feature>
<dbReference type="PANTHER" id="PTHR45808:SF2">
    <property type="entry name" value="RHO GTPASE-ACTIVATING PROTEIN 68F"/>
    <property type="match status" value="1"/>
</dbReference>
<feature type="compositionally biased region" description="Basic and acidic residues" evidence="1">
    <location>
        <begin position="13"/>
        <end position="24"/>
    </location>
</feature>
<sequence>MKWQSYSGVATDDAEHTDNGRSEGHFISGAQSTQGLGAQTRPARSNGEAKTHSVLGFGTENTVEALKSRGMGLANFLRDKTAAASESLKQRDWTREQLAITSLKTWSTGAAERVQTATAMGIKQAKEGIRSFAGGPLSSICKQEAAHRPCPRIILVCCTHLVTGGLSAEGLFQKDAPDDLVHYLLGAFEEGAGVVMPPPGTSPHVVANTLKRFLLTLPEPLLTYKLLPHFIQAGLESPSRAAIIISELPMPNQSSLQILLETLYRVAGNAAENEMDAHALALSLAPCLAWHPPPHHERRRGYGQVGRPGDTGSDYGESALGDSPTGGGARTELSPDENGAVVAALDYLIGNFQHLYSGDASPLYSAASTHTLE</sequence>
<dbReference type="Gene3D" id="1.10.555.10">
    <property type="entry name" value="Rho GTPase activation protein"/>
    <property type="match status" value="1"/>
</dbReference>
<proteinExistence type="predicted"/>
<dbReference type="SUPFAM" id="SSF48350">
    <property type="entry name" value="GTPase activation domain, GAP"/>
    <property type="match status" value="1"/>
</dbReference>
<dbReference type="SMART" id="SM00324">
    <property type="entry name" value="RhoGAP"/>
    <property type="match status" value="1"/>
</dbReference>
<evidence type="ECO:0000259" key="2">
    <source>
        <dbReference type="PROSITE" id="PS50238"/>
    </source>
</evidence>
<feature type="region of interest" description="Disordered" evidence="1">
    <location>
        <begin position="295"/>
        <end position="334"/>
    </location>
</feature>
<protein>
    <recommendedName>
        <fullName evidence="2">Rho-GAP domain-containing protein</fullName>
    </recommendedName>
</protein>